<dbReference type="InterPro" id="IPR025271">
    <property type="entry name" value="CCDC28"/>
</dbReference>
<dbReference type="EMBL" id="JARQWQ010000109">
    <property type="protein sequence ID" value="KAK2550553.1"/>
    <property type="molecule type" value="Genomic_DNA"/>
</dbReference>
<evidence type="ECO:0000256" key="2">
    <source>
        <dbReference type="SAM" id="MobiDB-lite"/>
    </source>
</evidence>
<dbReference type="PANTHER" id="PTHR13400:SF4">
    <property type="entry name" value="COILED-COIL DOMAIN-CONTAINING PROTEIN 28A-LIKE PROTEIN"/>
    <property type="match status" value="1"/>
</dbReference>
<dbReference type="PANTHER" id="PTHR13400">
    <property type="entry name" value="CHEMOKINE C-C MOTIF RECEPTOR 1"/>
    <property type="match status" value="1"/>
</dbReference>
<name>A0AAD9PWV8_ACRCE</name>
<accession>A0AAD9PWV8</accession>
<sequence>MATSMEGPSSTKSKLKETKEGERLQVKPTPQIQEHSFLTDRTDVKQMEKGLLELMHDFNNGKLHAFGKDCTIEKMDKVRELQERLAQLHFELNDKAERCGEEDETKNAANLEKLMKNLETLSSTVQSLHQESAT</sequence>
<comment type="caution">
    <text evidence="3">The sequence shown here is derived from an EMBL/GenBank/DDBJ whole genome shotgun (WGS) entry which is preliminary data.</text>
</comment>
<evidence type="ECO:0000256" key="1">
    <source>
        <dbReference type="SAM" id="Coils"/>
    </source>
</evidence>
<reference evidence="3" key="2">
    <citation type="journal article" date="2023" name="Science">
        <title>Genomic signatures of disease resistance in endangered staghorn corals.</title>
        <authorList>
            <person name="Vollmer S.V."/>
            <person name="Selwyn J.D."/>
            <person name="Despard B.A."/>
            <person name="Roesel C.L."/>
        </authorList>
    </citation>
    <scope>NUCLEOTIDE SEQUENCE</scope>
    <source>
        <strain evidence="3">K2</strain>
    </source>
</reference>
<evidence type="ECO:0000313" key="4">
    <source>
        <dbReference type="Proteomes" id="UP001249851"/>
    </source>
</evidence>
<protein>
    <submittedName>
        <fullName evidence="3">Coiled-coil domain-containing protein 28B</fullName>
    </submittedName>
</protein>
<organism evidence="3 4">
    <name type="scientific">Acropora cervicornis</name>
    <name type="common">Staghorn coral</name>
    <dbReference type="NCBI Taxonomy" id="6130"/>
    <lineage>
        <taxon>Eukaryota</taxon>
        <taxon>Metazoa</taxon>
        <taxon>Cnidaria</taxon>
        <taxon>Anthozoa</taxon>
        <taxon>Hexacorallia</taxon>
        <taxon>Scleractinia</taxon>
        <taxon>Astrocoeniina</taxon>
        <taxon>Acroporidae</taxon>
        <taxon>Acropora</taxon>
    </lineage>
</organism>
<keyword evidence="4" id="KW-1185">Reference proteome</keyword>
<dbReference type="AlphaFoldDB" id="A0AAD9PWV8"/>
<keyword evidence="1" id="KW-0175">Coiled coil</keyword>
<gene>
    <name evidence="3" type="ORF">P5673_028756</name>
</gene>
<evidence type="ECO:0000313" key="3">
    <source>
        <dbReference type="EMBL" id="KAK2550553.1"/>
    </source>
</evidence>
<feature type="region of interest" description="Disordered" evidence="2">
    <location>
        <begin position="1"/>
        <end position="25"/>
    </location>
</feature>
<proteinExistence type="predicted"/>
<dbReference type="Pfam" id="PF13270">
    <property type="entry name" value="CCDC28"/>
    <property type="match status" value="1"/>
</dbReference>
<dbReference type="Proteomes" id="UP001249851">
    <property type="component" value="Unassembled WGS sequence"/>
</dbReference>
<feature type="coiled-coil region" evidence="1">
    <location>
        <begin position="78"/>
        <end position="131"/>
    </location>
</feature>
<feature type="compositionally biased region" description="Basic and acidic residues" evidence="2">
    <location>
        <begin position="14"/>
        <end position="25"/>
    </location>
</feature>
<reference evidence="3" key="1">
    <citation type="journal article" date="2023" name="G3 (Bethesda)">
        <title>Whole genome assembly and annotation of the endangered Caribbean coral Acropora cervicornis.</title>
        <authorList>
            <person name="Selwyn J.D."/>
            <person name="Vollmer S.V."/>
        </authorList>
    </citation>
    <scope>NUCLEOTIDE SEQUENCE</scope>
    <source>
        <strain evidence="3">K2</strain>
    </source>
</reference>